<dbReference type="OrthoDB" id="20407at10239"/>
<name>Q9WF53_9GEMI</name>
<organism evidence="1 2">
    <name type="scientific">Bean calico mosaic virus</name>
    <dbReference type="NCBI Taxonomy" id="31602"/>
    <lineage>
        <taxon>Viruses</taxon>
        <taxon>Monodnaviria</taxon>
        <taxon>Shotokuvirae</taxon>
        <taxon>Cressdnaviricota</taxon>
        <taxon>Repensiviricetes</taxon>
        <taxon>Geplafuvirales</taxon>
        <taxon>Geminiviridae</taxon>
        <taxon>Begomovirus</taxon>
        <taxon>Begomovirus phaseolicaliconis</taxon>
    </lineage>
</organism>
<protein>
    <submittedName>
        <fullName evidence="1">AC4</fullName>
    </submittedName>
</protein>
<dbReference type="KEGG" id="vg:991069"/>
<dbReference type="EMBL" id="AF110189">
    <property type="protein sequence ID" value="AAD22943.1"/>
    <property type="molecule type" value="Genomic_DNA"/>
</dbReference>
<evidence type="ECO:0000313" key="2">
    <source>
        <dbReference type="Proteomes" id="UP000203188"/>
    </source>
</evidence>
<keyword evidence="2" id="KW-1185">Reference proteome</keyword>
<proteinExistence type="predicted"/>
<accession>Q9WF53</accession>
<evidence type="ECO:0000313" key="1">
    <source>
        <dbReference type="EMBL" id="AAD22943.1"/>
    </source>
</evidence>
<dbReference type="GeneID" id="991069"/>
<reference evidence="1 2" key="1">
    <citation type="journal article" date="1999" name="Phytopathology">
        <title>Biotic, molecular, and phylogenetic characterization of bean calico mosaic virus, a distinct begomovirus species with affiliation in the squash leaf curl virus cluster.</title>
        <authorList>
            <person name="Brown J.K."/>
            <person name="Ostrow K.M."/>
            <person name="Idris A.M."/>
            <person name="Stenger D.C."/>
        </authorList>
    </citation>
    <scope>NUCLEOTIDE SEQUENCE [LARGE SCALE GENOMIC DNA]</scope>
</reference>
<sequence length="109" mass="12373">MKLFACFKNCHGQSSNQHISESPERNIQMDSLIYTVSFNSQASPTSRMLDFSTLLTQEGLPIFTQTFRQPRTPTQSRTTSPKKVIIVNPGNIRCLAQQNQTRTTYTTTQ</sequence>
<dbReference type="Proteomes" id="UP000203188">
    <property type="component" value="Genome"/>
</dbReference>
<gene>
    <name evidence="1" type="primary">AC4</name>
</gene>
<dbReference type="RefSeq" id="NP_612598.1">
    <property type="nucleotide sequence ID" value="NC_003504.1"/>
</dbReference>